<comment type="similarity">
    <text evidence="1 5">Belongs to the cyclin family.</text>
</comment>
<protein>
    <submittedName>
        <fullName evidence="9">Uncharacterized protein</fullName>
    </submittedName>
</protein>
<organism evidence="9 10">
    <name type="scientific">Tilletia indica</name>
    <dbReference type="NCBI Taxonomy" id="43049"/>
    <lineage>
        <taxon>Eukaryota</taxon>
        <taxon>Fungi</taxon>
        <taxon>Dikarya</taxon>
        <taxon>Basidiomycota</taxon>
        <taxon>Ustilaginomycotina</taxon>
        <taxon>Exobasidiomycetes</taxon>
        <taxon>Tilletiales</taxon>
        <taxon>Tilletiaceae</taxon>
        <taxon>Tilletia</taxon>
    </lineage>
</organism>
<dbReference type="InterPro" id="IPR048258">
    <property type="entry name" value="Cyclins_cyclin-box"/>
</dbReference>
<proteinExistence type="inferred from homology"/>
<evidence type="ECO:0000313" key="10">
    <source>
        <dbReference type="Proteomes" id="UP000077521"/>
    </source>
</evidence>
<dbReference type="GO" id="GO:0019887">
    <property type="term" value="F:protein kinase regulator activity"/>
    <property type="evidence" value="ECO:0007669"/>
    <property type="project" value="UniProtKB-ARBA"/>
</dbReference>
<dbReference type="Gene3D" id="1.10.472.10">
    <property type="entry name" value="Cyclin-like"/>
    <property type="match status" value="2"/>
</dbReference>
<dbReference type="GO" id="GO:0044843">
    <property type="term" value="P:cell cycle G1/S phase transition"/>
    <property type="evidence" value="ECO:0007669"/>
    <property type="project" value="UniProtKB-ARBA"/>
</dbReference>
<dbReference type="PROSITE" id="PS00292">
    <property type="entry name" value="CYCLINS"/>
    <property type="match status" value="1"/>
</dbReference>
<reference evidence="9" key="2">
    <citation type="journal article" date="2019" name="IMA Fungus">
        <title>Genome sequencing and comparison of five Tilletia species to identify candidate genes for the detection of regulated species infecting wheat.</title>
        <authorList>
            <person name="Nguyen H.D.T."/>
            <person name="Sultana T."/>
            <person name="Kesanakurti P."/>
            <person name="Hambleton S."/>
        </authorList>
    </citation>
    <scope>NUCLEOTIDE SEQUENCE</scope>
    <source>
        <strain evidence="9">DAOMC 236416</strain>
    </source>
</reference>
<evidence type="ECO:0000256" key="2">
    <source>
        <dbReference type="ARBA" id="ARBA00022618"/>
    </source>
</evidence>
<dbReference type="GO" id="GO:0051726">
    <property type="term" value="P:regulation of cell cycle"/>
    <property type="evidence" value="ECO:0007669"/>
    <property type="project" value="UniProtKB-ARBA"/>
</dbReference>
<dbReference type="PANTHER" id="PTHR10177">
    <property type="entry name" value="CYCLINS"/>
    <property type="match status" value="1"/>
</dbReference>
<keyword evidence="2" id="KW-0132">Cell division</keyword>
<evidence type="ECO:0000256" key="3">
    <source>
        <dbReference type="ARBA" id="ARBA00023127"/>
    </source>
</evidence>
<comment type="caution">
    <text evidence="9">The sequence shown here is derived from an EMBL/GenBank/DDBJ whole genome shotgun (WGS) entry which is preliminary data.</text>
</comment>
<feature type="compositionally biased region" description="Polar residues" evidence="6">
    <location>
        <begin position="42"/>
        <end position="77"/>
    </location>
</feature>
<feature type="region of interest" description="Disordered" evidence="6">
    <location>
        <begin position="1"/>
        <end position="82"/>
    </location>
</feature>
<evidence type="ECO:0000256" key="4">
    <source>
        <dbReference type="ARBA" id="ARBA00023306"/>
    </source>
</evidence>
<dbReference type="SUPFAM" id="SSF47954">
    <property type="entry name" value="Cyclin-like"/>
    <property type="match status" value="2"/>
</dbReference>
<feature type="region of interest" description="Disordered" evidence="6">
    <location>
        <begin position="451"/>
        <end position="499"/>
    </location>
</feature>
<evidence type="ECO:0000256" key="5">
    <source>
        <dbReference type="RuleBase" id="RU000383"/>
    </source>
</evidence>
<dbReference type="Pfam" id="PF02984">
    <property type="entry name" value="Cyclin_C"/>
    <property type="match status" value="1"/>
</dbReference>
<keyword evidence="3 5" id="KW-0195">Cyclin</keyword>
<dbReference type="Pfam" id="PF00134">
    <property type="entry name" value="Cyclin_N"/>
    <property type="match status" value="1"/>
</dbReference>
<evidence type="ECO:0000259" key="7">
    <source>
        <dbReference type="SMART" id="SM00385"/>
    </source>
</evidence>
<dbReference type="FunFam" id="1.10.472.10:FF:000010">
    <property type="entry name" value="G1/S-specific cyclin Cln1"/>
    <property type="match status" value="1"/>
</dbReference>
<feature type="compositionally biased region" description="Polar residues" evidence="6">
    <location>
        <begin position="376"/>
        <end position="387"/>
    </location>
</feature>
<dbReference type="EMBL" id="LWDF02000396">
    <property type="protein sequence ID" value="KAE8249307.1"/>
    <property type="molecule type" value="Genomic_DNA"/>
</dbReference>
<evidence type="ECO:0000256" key="6">
    <source>
        <dbReference type="SAM" id="MobiDB-lite"/>
    </source>
</evidence>
<feature type="compositionally biased region" description="Polar residues" evidence="6">
    <location>
        <begin position="1"/>
        <end position="19"/>
    </location>
</feature>
<gene>
    <name evidence="9" type="ORF">A4X13_0g5263</name>
</gene>
<dbReference type="InterPro" id="IPR039361">
    <property type="entry name" value="Cyclin"/>
</dbReference>
<dbReference type="InterPro" id="IPR013763">
    <property type="entry name" value="Cyclin-like_dom"/>
</dbReference>
<sequence>MPATTKSTERSSVQDLNAPSSSSSAGQKRKSASSPLEGAMQRRSSNPSCVQQMKRSSRNNLQKSSTQSSLNMATTPTGGHAQSAVSAATSIRNMLLEEEYQEEAISHMHSVEASTLPNIELMDVQPELRWYMRPFLVDFLIEIHQTFRLRPETLYLTMNIVDRYVSKRIVYKRHYQLVGCAALLIAAKYEDAKNHIPAVQDLSQTCCNAYDETAFTQMEGHVLSTIGWQLGYPTPEAWLRIACSQIREEVKIQSVARFLMETTLFHKDFVSASPSALAGGALMLARHICGERTKRPEFDSEAICKAAQSIDSHMSENAKELSQILIKKYSGSSHFNASKLATEWYAKQNGAADENQRSSMGVLGHLQQCKIERSTTPEPSSASSHGSATGDDDESMTSSPATPSSISTMSSRSGHGDEDDDDEDDDDDDMPVTPLSLYSLHDPLAAAAASIEPASGVSKAHGRTEKENKMQRPDLCDKQANGIGHHHSQPPTVIEAGSRPALRTATWDCNMQL</sequence>
<keyword evidence="10" id="KW-1185">Reference proteome</keyword>
<accession>A0A177TNZ6</accession>
<feature type="region of interest" description="Disordered" evidence="6">
    <location>
        <begin position="372"/>
        <end position="436"/>
    </location>
</feature>
<dbReference type="GO" id="GO:0051301">
    <property type="term" value="P:cell division"/>
    <property type="evidence" value="ECO:0007669"/>
    <property type="project" value="UniProtKB-KW"/>
</dbReference>
<feature type="compositionally biased region" description="Acidic residues" evidence="6">
    <location>
        <begin position="417"/>
        <end position="430"/>
    </location>
</feature>
<dbReference type="SMART" id="SM01332">
    <property type="entry name" value="Cyclin_C"/>
    <property type="match status" value="1"/>
</dbReference>
<evidence type="ECO:0000313" key="9">
    <source>
        <dbReference type="EMBL" id="KAE8249307.1"/>
    </source>
</evidence>
<feature type="domain" description="Cyclin-like" evidence="7">
    <location>
        <begin position="138"/>
        <end position="224"/>
    </location>
</feature>
<evidence type="ECO:0000256" key="1">
    <source>
        <dbReference type="ARBA" id="ARBA00008742"/>
    </source>
</evidence>
<dbReference type="SMART" id="SM00385">
    <property type="entry name" value="CYCLIN"/>
    <property type="match status" value="2"/>
</dbReference>
<feature type="domain" description="Cyclin C-terminal" evidence="8">
    <location>
        <begin position="233"/>
        <end position="343"/>
    </location>
</feature>
<feature type="domain" description="Cyclin-like" evidence="7">
    <location>
        <begin position="237"/>
        <end position="330"/>
    </location>
</feature>
<dbReference type="CDD" id="cd20537">
    <property type="entry name" value="CYCLIN_CCNO-like_rpt2"/>
    <property type="match status" value="1"/>
</dbReference>
<dbReference type="InterPro" id="IPR036915">
    <property type="entry name" value="Cyclin-like_sf"/>
</dbReference>
<dbReference type="InterPro" id="IPR004367">
    <property type="entry name" value="Cyclin_C-dom"/>
</dbReference>
<feature type="compositionally biased region" description="Basic and acidic residues" evidence="6">
    <location>
        <begin position="462"/>
        <end position="477"/>
    </location>
</feature>
<feature type="compositionally biased region" description="Low complexity" evidence="6">
    <location>
        <begin position="396"/>
        <end position="413"/>
    </location>
</feature>
<name>A0A177TNZ6_9BASI</name>
<dbReference type="AlphaFoldDB" id="A0A177TNZ6"/>
<evidence type="ECO:0000259" key="8">
    <source>
        <dbReference type="SMART" id="SM01332"/>
    </source>
</evidence>
<dbReference type="Proteomes" id="UP000077521">
    <property type="component" value="Unassembled WGS sequence"/>
</dbReference>
<dbReference type="InterPro" id="IPR006671">
    <property type="entry name" value="Cyclin_N"/>
</dbReference>
<reference evidence="9" key="1">
    <citation type="submission" date="2016-04" db="EMBL/GenBank/DDBJ databases">
        <authorList>
            <person name="Nguyen H.D."/>
            <person name="Samba Siva P."/>
            <person name="Cullis J."/>
            <person name="Levesque C.A."/>
            <person name="Hambleton S."/>
        </authorList>
    </citation>
    <scope>NUCLEOTIDE SEQUENCE</scope>
    <source>
        <strain evidence="9">DAOMC 236416</strain>
    </source>
</reference>
<keyword evidence="4" id="KW-0131">Cell cycle</keyword>